<accession>A0A820FDG0</accession>
<proteinExistence type="predicted"/>
<dbReference type="Proteomes" id="UP000663823">
    <property type="component" value="Unassembled WGS sequence"/>
</dbReference>
<comment type="caution">
    <text evidence="1">The sequence shown here is derived from an EMBL/GenBank/DDBJ whole genome shotgun (WGS) entry which is preliminary data.</text>
</comment>
<evidence type="ECO:0000313" key="1">
    <source>
        <dbReference type="EMBL" id="CAF4260506.1"/>
    </source>
</evidence>
<protein>
    <submittedName>
        <fullName evidence="1">Uncharacterized protein</fullName>
    </submittedName>
</protein>
<feature type="non-terminal residue" evidence="1">
    <location>
        <position position="1"/>
    </location>
</feature>
<feature type="non-terminal residue" evidence="1">
    <location>
        <position position="158"/>
    </location>
</feature>
<dbReference type="EMBL" id="CAJOAX010034942">
    <property type="protein sequence ID" value="CAF4260506.1"/>
    <property type="molecule type" value="Genomic_DNA"/>
</dbReference>
<evidence type="ECO:0000313" key="2">
    <source>
        <dbReference type="Proteomes" id="UP000663823"/>
    </source>
</evidence>
<gene>
    <name evidence="1" type="ORF">OTI717_LOCUS40745</name>
</gene>
<reference evidence="1" key="1">
    <citation type="submission" date="2021-02" db="EMBL/GenBank/DDBJ databases">
        <authorList>
            <person name="Nowell W R."/>
        </authorList>
    </citation>
    <scope>NUCLEOTIDE SEQUENCE</scope>
</reference>
<name>A0A820FDG0_9BILA</name>
<sequence>SICCSDQFNYEDEITLDLINELPDYYDEINVIETNDDGNDADDEWDDKENLKEHYIPNTYSIEFMKEVVDFADAKDSSGKRRRSWKTVKHRYRSLPDQNYISRFRKYLSQQGTKRQKTQNIDQIVYKKFLNAREQFLPMHDIDIQRWALQAAKEMNLD</sequence>
<organism evidence="1 2">
    <name type="scientific">Rotaria sordida</name>
    <dbReference type="NCBI Taxonomy" id="392033"/>
    <lineage>
        <taxon>Eukaryota</taxon>
        <taxon>Metazoa</taxon>
        <taxon>Spiralia</taxon>
        <taxon>Gnathifera</taxon>
        <taxon>Rotifera</taxon>
        <taxon>Eurotatoria</taxon>
        <taxon>Bdelloidea</taxon>
        <taxon>Philodinida</taxon>
        <taxon>Philodinidae</taxon>
        <taxon>Rotaria</taxon>
    </lineage>
</organism>
<dbReference type="AlphaFoldDB" id="A0A820FDG0"/>